<gene>
    <name evidence="3" type="primary">LOC107433004</name>
</gene>
<evidence type="ECO:0000313" key="3">
    <source>
        <dbReference type="RefSeq" id="XP_015899727.3"/>
    </source>
</evidence>
<feature type="region of interest" description="Disordered" evidence="1">
    <location>
        <begin position="31"/>
        <end position="57"/>
    </location>
</feature>
<accession>A0A6P4ANH8</accession>
<dbReference type="Proteomes" id="UP001652623">
    <property type="component" value="Chromosome 11"/>
</dbReference>
<dbReference type="AlphaFoldDB" id="A0A6P4ANH8"/>
<feature type="compositionally biased region" description="Polar residues" evidence="1">
    <location>
        <begin position="382"/>
        <end position="394"/>
    </location>
</feature>
<dbReference type="GeneID" id="107433004"/>
<organism evidence="2 3">
    <name type="scientific">Ziziphus jujuba</name>
    <name type="common">Chinese jujube</name>
    <name type="synonym">Ziziphus sativa</name>
    <dbReference type="NCBI Taxonomy" id="326968"/>
    <lineage>
        <taxon>Eukaryota</taxon>
        <taxon>Viridiplantae</taxon>
        <taxon>Streptophyta</taxon>
        <taxon>Embryophyta</taxon>
        <taxon>Tracheophyta</taxon>
        <taxon>Spermatophyta</taxon>
        <taxon>Magnoliopsida</taxon>
        <taxon>eudicotyledons</taxon>
        <taxon>Gunneridae</taxon>
        <taxon>Pentapetalae</taxon>
        <taxon>rosids</taxon>
        <taxon>fabids</taxon>
        <taxon>Rosales</taxon>
        <taxon>Rhamnaceae</taxon>
        <taxon>Paliureae</taxon>
        <taxon>Ziziphus</taxon>
    </lineage>
</organism>
<dbReference type="KEGG" id="zju:107433004"/>
<keyword evidence="3" id="KW-0808">Transferase</keyword>
<feature type="compositionally biased region" description="Gly residues" evidence="1">
    <location>
        <begin position="560"/>
        <end position="575"/>
    </location>
</feature>
<dbReference type="PANTHER" id="PTHR33781:SF1">
    <property type="entry name" value="PROTEIN PHYTOCHROME KINASE SUBSTRATE 4"/>
    <property type="match status" value="1"/>
</dbReference>
<dbReference type="GO" id="GO:0009638">
    <property type="term" value="P:phototropism"/>
    <property type="evidence" value="ECO:0007669"/>
    <property type="project" value="InterPro"/>
</dbReference>
<protein>
    <submittedName>
        <fullName evidence="3">Protein PHYTOCHROME KINASE SUBSTRATE 4</fullName>
    </submittedName>
</protein>
<sequence length="617" mass="66823">MERATVIRSNVSGSYSQKRISFIRDRDASFSSYLRPQEPKNNDDHDRENPGGSCTTVLDDSTEISIFDAQKYFNEPNVVEAQNKVINNGSSNNRNNIVLNNKDAPRLSSASSSIDGYSSISRNYRAHSFHVAATPTASSEASWNSQTGLLSVPPGTTMGVSLRNPLVSTEEEKKLRGSASSSSISTSFSATRWLSYTRKCPCSGKKSVQVKEKSLRSKTTTNIPPSPTPQPLSQVHVGVNAMEMLKSETASYKPLTKPHRHNHHSLQDDWVQKGTPPRRNCDQLLLIPKLQVQDRRGNGISSSSTSTGFSFPVLNVNNEVPPSSSSSCATVKLPVLKEGLLATTTNSVEDPPRDSLEVFRPPQEPSVSSRKSSLDFMRDRNSTFTVPTSPKSRTNNNDDDVASDASSDLFEIESFSTSQTTTTTTSATYPSMFHYHYCHRRDSLDEASTFQGIRRFGQNGVMMNMYCRRSIDEPMTPSTEYCYEPSEASIDWSVTTAEGFDRASVTNASEADHVSSAAMLVSEPEKSRKKSPASGLLSCRCEKAVSVGPQPVKLAASSCGGDGGGGSEGNRGNVGPGVRSASVSSTLGMWVVGTTAANKTPLARSHSARLSLPFATS</sequence>
<dbReference type="PANTHER" id="PTHR33781">
    <property type="entry name" value="PROTEIN PHYTOCHROME KINASE SUBSTRATE 1-RELATED"/>
    <property type="match status" value="1"/>
</dbReference>
<reference evidence="3" key="1">
    <citation type="submission" date="2025-08" db="UniProtKB">
        <authorList>
            <consortium name="RefSeq"/>
        </authorList>
    </citation>
    <scope>IDENTIFICATION</scope>
    <source>
        <tissue evidence="3">Seedling</tissue>
    </source>
</reference>
<feature type="compositionally biased region" description="Basic and acidic residues" evidence="1">
    <location>
        <begin position="372"/>
        <end position="381"/>
    </location>
</feature>
<feature type="region of interest" description="Disordered" evidence="1">
    <location>
        <begin position="257"/>
        <end position="277"/>
    </location>
</feature>
<proteinExistence type="predicted"/>
<dbReference type="InterPro" id="IPR039615">
    <property type="entry name" value="PKS"/>
</dbReference>
<feature type="region of interest" description="Disordered" evidence="1">
    <location>
        <begin position="343"/>
        <end position="403"/>
    </location>
</feature>
<dbReference type="FunCoup" id="A0A6P4ANH8">
    <property type="interactions" value="225"/>
</dbReference>
<feature type="compositionally biased region" description="Basic and acidic residues" evidence="1">
    <location>
        <begin position="37"/>
        <end position="49"/>
    </location>
</feature>
<keyword evidence="2" id="KW-1185">Reference proteome</keyword>
<feature type="region of interest" description="Disordered" evidence="1">
    <location>
        <begin position="557"/>
        <end position="580"/>
    </location>
</feature>
<dbReference type="RefSeq" id="XP_015899727.3">
    <property type="nucleotide sequence ID" value="XM_016044241.4"/>
</dbReference>
<dbReference type="GO" id="GO:0016301">
    <property type="term" value="F:kinase activity"/>
    <property type="evidence" value="ECO:0007669"/>
    <property type="project" value="UniProtKB-KW"/>
</dbReference>
<name>A0A6P4ANH8_ZIZJJ</name>
<keyword evidence="3" id="KW-0418">Kinase</keyword>
<dbReference type="InParanoid" id="A0A6P4ANH8"/>
<evidence type="ECO:0000256" key="1">
    <source>
        <dbReference type="SAM" id="MobiDB-lite"/>
    </source>
</evidence>
<evidence type="ECO:0000313" key="2">
    <source>
        <dbReference type="Proteomes" id="UP001652623"/>
    </source>
</evidence>
<feature type="region of interest" description="Disordered" evidence="1">
    <location>
        <begin position="211"/>
        <end position="233"/>
    </location>
</feature>